<dbReference type="RefSeq" id="WP_081745581.1">
    <property type="nucleotide sequence ID" value="NZ_JBKVAZ010000044.1"/>
</dbReference>
<protein>
    <submittedName>
        <fullName evidence="4">GHKL domain-containing protein</fullName>
    </submittedName>
</protein>
<evidence type="ECO:0000256" key="1">
    <source>
        <dbReference type="SAM" id="Phobius"/>
    </source>
</evidence>
<name>A0A3E3IWE3_9FIRM</name>
<dbReference type="InterPro" id="IPR032834">
    <property type="entry name" value="NatK-like_C"/>
</dbReference>
<dbReference type="Proteomes" id="UP000260812">
    <property type="component" value="Unassembled WGS sequence"/>
</dbReference>
<feature type="transmembrane region" description="Helical" evidence="1">
    <location>
        <begin position="108"/>
        <end position="131"/>
    </location>
</feature>
<dbReference type="CDD" id="cd16935">
    <property type="entry name" value="HATPase_AgrC-ComD-like"/>
    <property type="match status" value="1"/>
</dbReference>
<keyword evidence="5" id="KW-1185">Reference proteome</keyword>
<feature type="domain" description="Sensor histidine kinase NatK-like C-terminal" evidence="2">
    <location>
        <begin position="249"/>
        <end position="347"/>
    </location>
</feature>
<dbReference type="GeneID" id="97987888"/>
<dbReference type="EMBL" id="QVLV01000008">
    <property type="protein sequence ID" value="RGE59838.1"/>
    <property type="molecule type" value="Genomic_DNA"/>
</dbReference>
<accession>A0A3E3IWE3</accession>
<evidence type="ECO:0000259" key="2">
    <source>
        <dbReference type="Pfam" id="PF14501"/>
    </source>
</evidence>
<dbReference type="Proteomes" id="UP000261166">
    <property type="component" value="Unassembled WGS sequence"/>
</dbReference>
<keyword evidence="1" id="KW-0812">Transmembrane</keyword>
<evidence type="ECO:0000313" key="6">
    <source>
        <dbReference type="Proteomes" id="UP000261166"/>
    </source>
</evidence>
<keyword evidence="1" id="KW-1133">Transmembrane helix</keyword>
<dbReference type="PANTHER" id="PTHR40448">
    <property type="entry name" value="TWO-COMPONENT SENSOR HISTIDINE KINASE"/>
    <property type="match status" value="1"/>
</dbReference>
<dbReference type="OrthoDB" id="9816523at2"/>
<dbReference type="GO" id="GO:0042802">
    <property type="term" value="F:identical protein binding"/>
    <property type="evidence" value="ECO:0007669"/>
    <property type="project" value="TreeGrafter"/>
</dbReference>
<organism evidence="4 6">
    <name type="scientific">Eisenbergiella massiliensis</name>
    <dbReference type="NCBI Taxonomy" id="1720294"/>
    <lineage>
        <taxon>Bacteria</taxon>
        <taxon>Bacillati</taxon>
        <taxon>Bacillota</taxon>
        <taxon>Clostridia</taxon>
        <taxon>Lachnospirales</taxon>
        <taxon>Lachnospiraceae</taxon>
        <taxon>Eisenbergiella</taxon>
    </lineage>
</organism>
<reference evidence="4 6" key="1">
    <citation type="submission" date="2018-08" db="EMBL/GenBank/DDBJ databases">
        <title>A genome reference for cultivated species of the human gut microbiota.</title>
        <authorList>
            <person name="Zou Y."/>
            <person name="Xue W."/>
            <person name="Luo G."/>
        </authorList>
    </citation>
    <scope>NUCLEOTIDE SEQUENCE [LARGE SCALE GENOMIC DNA]</scope>
    <source>
        <strain evidence="4 6">AF26-4BH</strain>
        <strain evidence="3">TF05-5AC</strain>
    </source>
</reference>
<evidence type="ECO:0000313" key="5">
    <source>
        <dbReference type="Proteomes" id="UP000260812"/>
    </source>
</evidence>
<dbReference type="Pfam" id="PF14501">
    <property type="entry name" value="HATPase_c_5"/>
    <property type="match status" value="1"/>
</dbReference>
<dbReference type="SUPFAM" id="SSF55874">
    <property type="entry name" value="ATPase domain of HSP90 chaperone/DNA topoisomerase II/histidine kinase"/>
    <property type="match status" value="1"/>
</dbReference>
<feature type="transmembrane region" description="Helical" evidence="1">
    <location>
        <begin position="21"/>
        <end position="39"/>
    </location>
</feature>
<dbReference type="EMBL" id="QVLU01000010">
    <property type="protein sequence ID" value="RGE71387.1"/>
    <property type="molecule type" value="Genomic_DNA"/>
</dbReference>
<comment type="caution">
    <text evidence="4">The sequence shown here is derived from an EMBL/GenBank/DDBJ whole genome shotgun (WGS) entry which is preliminary data.</text>
</comment>
<dbReference type="AlphaFoldDB" id="A0A3E3IWE3"/>
<feature type="transmembrane region" description="Helical" evidence="1">
    <location>
        <begin position="82"/>
        <end position="102"/>
    </location>
</feature>
<evidence type="ECO:0000313" key="4">
    <source>
        <dbReference type="EMBL" id="RGE71387.1"/>
    </source>
</evidence>
<dbReference type="PANTHER" id="PTHR40448:SF1">
    <property type="entry name" value="TWO-COMPONENT SENSOR HISTIDINE KINASE"/>
    <property type="match status" value="1"/>
</dbReference>
<gene>
    <name evidence="4" type="ORF">DWY69_12285</name>
    <name evidence="3" type="ORF">DXC51_13665</name>
</gene>
<sequence>MSFLVTLLYDGSIRKKITTTVLIYTINMVSDILASFLFFDYKVGQTTPQLFSIVTVLLIQISELIAARLLDNKAKQEYTRGIKYLLIIPVLSIIMLFMLISFNLNNRFLLVCESMGILLINIVVFYLYNMLMEVHHQLREKEMMELKVKVYSSQLETITQTQKKIRRLRHDMVHHIMQLYSMASLNKNAEMLEYLDKMEQAMINPREHVSSGNKDIDGILNFMLEKAVSILKKVDVQVKIPEDLHTCSFELAVILGNIIDNAIEAARQTEVKWLSLQITADKGILFIRVSNSYCGCIKTSGNKLLTSKEDKENHGLGLDSVKDMIKKYNGDMKITCDKNIFTVDILLYLTVKRG</sequence>
<dbReference type="Gene3D" id="3.30.565.10">
    <property type="entry name" value="Histidine kinase-like ATPase, C-terminal domain"/>
    <property type="match status" value="1"/>
</dbReference>
<feature type="transmembrane region" description="Helical" evidence="1">
    <location>
        <begin position="51"/>
        <end position="70"/>
    </location>
</feature>
<proteinExistence type="predicted"/>
<keyword evidence="1" id="KW-0472">Membrane</keyword>
<dbReference type="InterPro" id="IPR036890">
    <property type="entry name" value="HATPase_C_sf"/>
</dbReference>
<evidence type="ECO:0000313" key="3">
    <source>
        <dbReference type="EMBL" id="RGE59838.1"/>
    </source>
</evidence>